<feature type="transmembrane region" description="Helical" evidence="1">
    <location>
        <begin position="305"/>
        <end position="330"/>
    </location>
</feature>
<keyword evidence="1" id="KW-0812">Transmembrane</keyword>
<gene>
    <name evidence="2" type="ORF">ERS852480_04602</name>
</gene>
<organism evidence="2 3">
    <name type="scientific">Enterocloster clostridioformis</name>
    <dbReference type="NCBI Taxonomy" id="1531"/>
    <lineage>
        <taxon>Bacteria</taxon>
        <taxon>Bacillati</taxon>
        <taxon>Bacillota</taxon>
        <taxon>Clostridia</taxon>
        <taxon>Lachnospirales</taxon>
        <taxon>Lachnospiraceae</taxon>
        <taxon>Enterocloster</taxon>
    </lineage>
</organism>
<evidence type="ECO:0000313" key="2">
    <source>
        <dbReference type="EMBL" id="CUP99820.1"/>
    </source>
</evidence>
<dbReference type="EMBL" id="CZAB01000071">
    <property type="protein sequence ID" value="CUP99820.1"/>
    <property type="molecule type" value="Genomic_DNA"/>
</dbReference>
<feature type="transmembrane region" description="Helical" evidence="1">
    <location>
        <begin position="221"/>
        <end position="242"/>
    </location>
</feature>
<dbReference type="Proteomes" id="UP000095512">
    <property type="component" value="Unassembled WGS sequence"/>
</dbReference>
<dbReference type="RefSeq" id="WP_057572849.1">
    <property type="nucleotide sequence ID" value="NZ_CZAB01000071.1"/>
</dbReference>
<dbReference type="AlphaFoldDB" id="A0A174SXG5"/>
<keyword evidence="1" id="KW-1133">Transmembrane helix</keyword>
<name>A0A174SXG5_9FIRM</name>
<feature type="transmembrane region" description="Helical" evidence="1">
    <location>
        <begin position="263"/>
        <end position="285"/>
    </location>
</feature>
<reference evidence="2 3" key="1">
    <citation type="submission" date="2015-09" db="EMBL/GenBank/DDBJ databases">
        <authorList>
            <consortium name="Pathogen Informatics"/>
        </authorList>
    </citation>
    <scope>NUCLEOTIDE SEQUENCE [LARGE SCALE GENOMIC DNA]</scope>
    <source>
        <strain evidence="2 3">2789STDY5834865</strain>
    </source>
</reference>
<protein>
    <recommendedName>
        <fullName evidence="4">Transmembrane protein</fullName>
    </recommendedName>
</protein>
<evidence type="ECO:0008006" key="4">
    <source>
        <dbReference type="Google" id="ProtNLM"/>
    </source>
</evidence>
<accession>A0A174SXG5</accession>
<evidence type="ECO:0000313" key="3">
    <source>
        <dbReference type="Proteomes" id="UP000095512"/>
    </source>
</evidence>
<feature type="transmembrane region" description="Helical" evidence="1">
    <location>
        <begin position="183"/>
        <end position="201"/>
    </location>
</feature>
<proteinExistence type="predicted"/>
<evidence type="ECO:0000256" key="1">
    <source>
        <dbReference type="SAM" id="Phobius"/>
    </source>
</evidence>
<sequence length="354" mass="40626">MNKQFEQKQVIIKQDKTYTQGSKSENPEYNIDEMSAQIIIICNRLSTQNDIFSGETEEVALLIEDYILKYKRFLYSVISSHIFLSSDPGTIHSNIASLLNYVISKDYENSFLRRNPKKTNQLIDVQKSILKLLDHVNLAEKQYDVLKQTDEDYSTKFKKNIIPIKNDIDNQLATFSKDMTGQLISLIGIFTALSFILFGGISSLDNIYAGAKDIPLNKLLIVGTIWCFCIMNLVFVFMFFIAKLTHLDIRSSKEDSANLIQKYPLVFWCNHVLVCIISMGCWAYYIKCENLSLNVYNIIHDNDIAFFLVGTLFILIVFGLLTFVLFYSFIGKPIFKEKSEKHQSSKSSETTTTN</sequence>
<keyword evidence="1" id="KW-0472">Membrane</keyword>